<protein>
    <submittedName>
        <fullName evidence="1">Uncharacterized protein</fullName>
    </submittedName>
</protein>
<proteinExistence type="predicted"/>
<dbReference type="AlphaFoldDB" id="A0A2P2JGU5"/>
<accession>A0A2P2JGU5</accession>
<dbReference type="EMBL" id="GGEC01012214">
    <property type="protein sequence ID" value="MBW92697.1"/>
    <property type="molecule type" value="Transcribed_RNA"/>
</dbReference>
<organism evidence="1">
    <name type="scientific">Rhizophora mucronata</name>
    <name type="common">Asiatic mangrove</name>
    <dbReference type="NCBI Taxonomy" id="61149"/>
    <lineage>
        <taxon>Eukaryota</taxon>
        <taxon>Viridiplantae</taxon>
        <taxon>Streptophyta</taxon>
        <taxon>Embryophyta</taxon>
        <taxon>Tracheophyta</taxon>
        <taxon>Spermatophyta</taxon>
        <taxon>Magnoliopsida</taxon>
        <taxon>eudicotyledons</taxon>
        <taxon>Gunneridae</taxon>
        <taxon>Pentapetalae</taxon>
        <taxon>rosids</taxon>
        <taxon>fabids</taxon>
        <taxon>Malpighiales</taxon>
        <taxon>Rhizophoraceae</taxon>
        <taxon>Rhizophora</taxon>
    </lineage>
</organism>
<evidence type="ECO:0000313" key="1">
    <source>
        <dbReference type="EMBL" id="MBW92697.1"/>
    </source>
</evidence>
<reference evidence="1" key="1">
    <citation type="submission" date="2018-02" db="EMBL/GenBank/DDBJ databases">
        <title>Rhizophora mucronata_Transcriptome.</title>
        <authorList>
            <person name="Meera S.P."/>
            <person name="Sreeshan A."/>
            <person name="Augustine A."/>
        </authorList>
    </citation>
    <scope>NUCLEOTIDE SEQUENCE</scope>
    <source>
        <tissue evidence="1">Leaf</tissue>
    </source>
</reference>
<sequence>MRYTFSFLCLGASFFKLRKKHSNFYIYFHM</sequence>
<name>A0A2P2JGU5_RHIMU</name>